<dbReference type="STRING" id="295108.HT99x_00482"/>
<dbReference type="OrthoDB" id="9805629at2"/>
<feature type="binding site" evidence="7">
    <location>
        <position position="188"/>
    </location>
    <ligand>
        <name>S-adenosyl-L-methionine</name>
        <dbReference type="ChEBI" id="CHEBI:59789"/>
    </ligand>
</feature>
<evidence type="ECO:0000313" key="11">
    <source>
        <dbReference type="Proteomes" id="UP000051497"/>
    </source>
</evidence>
<proteinExistence type="inferred from homology"/>
<evidence type="ECO:0000313" key="9">
    <source>
        <dbReference type="EMBL" id="KRG22065.1"/>
    </source>
</evidence>
<comment type="caution">
    <text evidence="9">The sequence shown here is derived from an EMBL/GenBank/DDBJ whole genome shotgun (WGS) entry which is preliminary data.</text>
</comment>
<dbReference type="PATRIC" id="fig|1590043.3.peg.485"/>
<keyword evidence="11" id="KW-1185">Reference proteome</keyword>
<evidence type="ECO:0000256" key="7">
    <source>
        <dbReference type="PIRSR" id="PIRSR000398-1"/>
    </source>
</evidence>
<feature type="binding site" evidence="7">
    <location>
        <position position="57"/>
    </location>
    <ligand>
        <name>S-adenosyl-L-methionine</name>
        <dbReference type="ChEBI" id="CHEBI:59789"/>
    </ligand>
</feature>
<name>A0A0Q9YZA5_9GAMM</name>
<evidence type="ECO:0000256" key="6">
    <source>
        <dbReference type="ARBA" id="ARBA00047942"/>
    </source>
</evidence>
<evidence type="ECO:0000256" key="8">
    <source>
        <dbReference type="RuleBase" id="RU361257"/>
    </source>
</evidence>
<dbReference type="GO" id="GO:0032259">
    <property type="term" value="P:methylation"/>
    <property type="evidence" value="ECO:0007669"/>
    <property type="project" value="UniProtKB-KW"/>
</dbReference>
<dbReference type="GO" id="GO:1904047">
    <property type="term" value="F:S-adenosyl-L-methionine binding"/>
    <property type="evidence" value="ECO:0007669"/>
    <property type="project" value="TreeGrafter"/>
</dbReference>
<dbReference type="SUPFAM" id="SSF53335">
    <property type="entry name" value="S-adenosyl-L-methionine-dependent methyltransferases"/>
    <property type="match status" value="1"/>
</dbReference>
<dbReference type="InterPro" id="IPR012327">
    <property type="entry name" value="MeTrfase_D12"/>
</dbReference>
<dbReference type="PANTHER" id="PTHR30481">
    <property type="entry name" value="DNA ADENINE METHYLASE"/>
    <property type="match status" value="1"/>
</dbReference>
<dbReference type="PIRSF" id="PIRSF000398">
    <property type="entry name" value="M_m6A_EcoRV"/>
    <property type="match status" value="1"/>
</dbReference>
<dbReference type="InterPro" id="IPR002052">
    <property type="entry name" value="DNA_methylase_N6_adenine_CS"/>
</dbReference>
<dbReference type="PRINTS" id="PR00505">
    <property type="entry name" value="D12N6MTFRASE"/>
</dbReference>
<evidence type="ECO:0000256" key="1">
    <source>
        <dbReference type="ARBA" id="ARBA00006594"/>
    </source>
</evidence>
<keyword evidence="3 8" id="KW-0489">Methyltransferase</keyword>
<dbReference type="Pfam" id="PF02086">
    <property type="entry name" value="MethyltransfD12"/>
    <property type="match status" value="1"/>
</dbReference>
<organism evidence="9">
    <name type="scientific">Candidatus Berkiella aquae</name>
    <dbReference type="NCBI Taxonomy" id="295108"/>
    <lineage>
        <taxon>Bacteria</taxon>
        <taxon>Pseudomonadati</taxon>
        <taxon>Pseudomonadota</taxon>
        <taxon>Gammaproteobacteria</taxon>
        <taxon>Candidatus Berkiellales</taxon>
        <taxon>Candidatus Berkiellaceae</taxon>
        <taxon>Candidatus Berkiella</taxon>
    </lineage>
</organism>
<dbReference type="GO" id="GO:0009307">
    <property type="term" value="P:DNA restriction-modification system"/>
    <property type="evidence" value="ECO:0007669"/>
    <property type="project" value="InterPro"/>
</dbReference>
<dbReference type="AlphaFoldDB" id="A0A0Q9YZA5"/>
<gene>
    <name evidence="9" type="primary">dam</name>
    <name evidence="9" type="ORF">HT99x_00482</name>
    <name evidence="10" type="ORF">HT99x_014930</name>
</gene>
<dbReference type="GO" id="GO:0009007">
    <property type="term" value="F:site-specific DNA-methyltransferase (adenine-specific) activity"/>
    <property type="evidence" value="ECO:0007669"/>
    <property type="project" value="UniProtKB-UniRule"/>
</dbReference>
<dbReference type="PROSITE" id="PS00092">
    <property type="entry name" value="N6_MTASE"/>
    <property type="match status" value="1"/>
</dbReference>
<dbReference type="InterPro" id="IPR012263">
    <property type="entry name" value="M_m6A_EcoRV"/>
</dbReference>
<dbReference type="EMBL" id="LKAJ01000002">
    <property type="protein sequence ID" value="KRG22065.1"/>
    <property type="molecule type" value="Genomic_DNA"/>
</dbReference>
<sequence length="278" mass="32302">MNSSTLVRPFLKWPGGKFRLVPTLKTHLVENRYLVEPFAGAGALFLNTSHPEIMINDINPDLINIYRQLQQKGCDFILEAKTFFQKKYNRSKMYYSLRTRFNRSKKPLERALLFLYLNRHGYNGLCRYNLQGHYNVPFGDYQAPYFPHEELLISHARLQQVKLHCENFTSFLHNLFEHDLSQMVIYCDPPYAPLSKTANFTGYAAAKFTLDDQKILAEMARELAKKGAVVLISNHDTPFTRSLYRGAKLKRIEVSRTISCQANKRTKVPELIACFKPR</sequence>
<feature type="binding site" evidence="7">
    <location>
        <position position="13"/>
    </location>
    <ligand>
        <name>S-adenosyl-L-methionine</name>
        <dbReference type="ChEBI" id="CHEBI:59789"/>
    </ligand>
</feature>
<keyword evidence="5 8" id="KW-0949">S-adenosyl-L-methionine</keyword>
<dbReference type="GO" id="GO:0006298">
    <property type="term" value="P:mismatch repair"/>
    <property type="evidence" value="ECO:0007669"/>
    <property type="project" value="TreeGrafter"/>
</dbReference>
<dbReference type="REBASE" id="141426">
    <property type="entry name" value="M.BaqHT99ORF482P"/>
</dbReference>
<dbReference type="Gene3D" id="3.40.50.150">
    <property type="entry name" value="Vaccinia Virus protein VP39"/>
    <property type="match status" value="1"/>
</dbReference>
<dbReference type="Proteomes" id="UP000051497">
    <property type="component" value="Unassembled WGS sequence"/>
</dbReference>
<dbReference type="EMBL" id="LKAJ02000001">
    <property type="protein sequence ID" value="MCS5712732.1"/>
    <property type="molecule type" value="Genomic_DNA"/>
</dbReference>
<evidence type="ECO:0000256" key="2">
    <source>
        <dbReference type="ARBA" id="ARBA00011900"/>
    </source>
</evidence>
<dbReference type="Gene3D" id="1.10.1020.10">
    <property type="entry name" value="Adenine-specific Methyltransferase, Domain 2"/>
    <property type="match status" value="1"/>
</dbReference>
<reference evidence="10" key="3">
    <citation type="submission" date="2021-06" db="EMBL/GenBank/DDBJ databases">
        <title>Genomic Description and Analysis of Intracellular Bacteria, Candidatus Berkiella cookevillensis and Candidatus Berkiella aquae.</title>
        <authorList>
            <person name="Kidane D.T."/>
            <person name="Mehari Y.T."/>
            <person name="Rice F.C."/>
            <person name="Arivett B.A."/>
            <person name="Farone A.L."/>
            <person name="Berk S.G."/>
            <person name="Farone M.B."/>
        </authorList>
    </citation>
    <scope>NUCLEOTIDE SEQUENCE</scope>
    <source>
        <strain evidence="10">HT99</strain>
    </source>
</reference>
<reference evidence="9" key="1">
    <citation type="submission" date="2015-09" db="EMBL/GenBank/DDBJ databases">
        <title>Draft Genome Sequences of Two Novel Amoeba-resistant Intranuclear Bacteria, Candidatus Berkiella cookevillensis and Candidatus Berkiella aquae.</title>
        <authorList>
            <person name="Mehari Y.T."/>
            <person name="Arivett B.A."/>
            <person name="Farone A.L."/>
            <person name="Gunderson J.H."/>
            <person name="Farone M.B."/>
        </authorList>
    </citation>
    <scope>NUCLEOTIDE SEQUENCE [LARGE SCALE GENOMIC DNA]</scope>
    <source>
        <strain evidence="9">HT99</strain>
    </source>
</reference>
<dbReference type="GO" id="GO:0043565">
    <property type="term" value="F:sequence-specific DNA binding"/>
    <property type="evidence" value="ECO:0007669"/>
    <property type="project" value="TreeGrafter"/>
</dbReference>
<dbReference type="InterPro" id="IPR023095">
    <property type="entry name" value="Ade_MeTrfase_dom_2"/>
</dbReference>
<evidence type="ECO:0000256" key="4">
    <source>
        <dbReference type="ARBA" id="ARBA00022679"/>
    </source>
</evidence>
<dbReference type="PANTHER" id="PTHR30481:SF3">
    <property type="entry name" value="DNA ADENINE METHYLASE"/>
    <property type="match status" value="1"/>
</dbReference>
<comment type="similarity">
    <text evidence="1 8">Belongs to the N(4)/N(6)-methyltransferase family.</text>
</comment>
<feature type="binding site" evidence="7">
    <location>
        <position position="17"/>
    </location>
    <ligand>
        <name>S-adenosyl-L-methionine</name>
        <dbReference type="ChEBI" id="CHEBI:59789"/>
    </ligand>
</feature>
<evidence type="ECO:0000256" key="3">
    <source>
        <dbReference type="ARBA" id="ARBA00022603"/>
    </source>
</evidence>
<evidence type="ECO:0000256" key="5">
    <source>
        <dbReference type="ARBA" id="ARBA00022691"/>
    </source>
</evidence>
<dbReference type="InterPro" id="IPR029063">
    <property type="entry name" value="SAM-dependent_MTases_sf"/>
</dbReference>
<comment type="catalytic activity">
    <reaction evidence="6 8">
        <text>a 2'-deoxyadenosine in DNA + S-adenosyl-L-methionine = an N(6)-methyl-2'-deoxyadenosine in DNA + S-adenosyl-L-homocysteine + H(+)</text>
        <dbReference type="Rhea" id="RHEA:15197"/>
        <dbReference type="Rhea" id="RHEA-COMP:12418"/>
        <dbReference type="Rhea" id="RHEA-COMP:12419"/>
        <dbReference type="ChEBI" id="CHEBI:15378"/>
        <dbReference type="ChEBI" id="CHEBI:57856"/>
        <dbReference type="ChEBI" id="CHEBI:59789"/>
        <dbReference type="ChEBI" id="CHEBI:90615"/>
        <dbReference type="ChEBI" id="CHEBI:90616"/>
        <dbReference type="EC" id="2.1.1.72"/>
    </reaction>
</comment>
<protein>
    <recommendedName>
        <fullName evidence="2 8">Site-specific DNA-methyltransferase (adenine-specific)</fullName>
        <ecNumber evidence="2 8">2.1.1.72</ecNumber>
    </recommendedName>
</protein>
<evidence type="ECO:0000313" key="10">
    <source>
        <dbReference type="EMBL" id="MCS5712732.1"/>
    </source>
</evidence>
<accession>A0A0Q9YZA5</accession>
<dbReference type="NCBIfam" id="TIGR00571">
    <property type="entry name" value="dam"/>
    <property type="match status" value="1"/>
</dbReference>
<dbReference type="RefSeq" id="WP_075065133.1">
    <property type="nucleotide sequence ID" value="NZ_LKAJ02000001.1"/>
</dbReference>
<dbReference type="EC" id="2.1.1.72" evidence="2 8"/>
<keyword evidence="4 8" id="KW-0808">Transferase</keyword>
<reference evidence="10" key="2">
    <citation type="journal article" date="2016" name="Genome Announc.">
        <title>Draft Genome Sequences of Two Novel Amoeba-Resistant Intranuclear Bacteria, 'Candidatus Berkiella cookevillensis' and 'Candidatus Berkiella aquae'.</title>
        <authorList>
            <person name="Mehari Y.T."/>
            <person name="Arivett B.A."/>
            <person name="Farone A.L."/>
            <person name="Gunderson J.H."/>
            <person name="Farone M.B."/>
        </authorList>
    </citation>
    <scope>NUCLEOTIDE SEQUENCE</scope>
    <source>
        <strain evidence="10">HT99</strain>
    </source>
</reference>